<dbReference type="InterPro" id="IPR029044">
    <property type="entry name" value="Nucleotide-diphossugar_trans"/>
</dbReference>
<dbReference type="RefSeq" id="WP_086784072.1">
    <property type="nucleotide sequence ID" value="NZ_JAGIOO010000001.1"/>
</dbReference>
<dbReference type="EMBL" id="JAGIOO010000001">
    <property type="protein sequence ID" value="MBP2477370.1"/>
    <property type="molecule type" value="Genomic_DNA"/>
</dbReference>
<keyword evidence="3" id="KW-1185">Reference proteome</keyword>
<evidence type="ECO:0000259" key="1">
    <source>
        <dbReference type="Pfam" id="PF12804"/>
    </source>
</evidence>
<proteinExistence type="predicted"/>
<gene>
    <name evidence="2" type="ORF">JOF53_006242</name>
</gene>
<keyword evidence="2" id="KW-0560">Oxidoreductase</keyword>
<dbReference type="Proteomes" id="UP001519363">
    <property type="component" value="Unassembled WGS sequence"/>
</dbReference>
<dbReference type="SUPFAM" id="SSF53448">
    <property type="entry name" value="Nucleotide-diphospho-sugar transferases"/>
    <property type="match status" value="1"/>
</dbReference>
<evidence type="ECO:0000313" key="2">
    <source>
        <dbReference type="EMBL" id="MBP2477370.1"/>
    </source>
</evidence>
<dbReference type="PANTHER" id="PTHR43777">
    <property type="entry name" value="MOLYBDENUM COFACTOR CYTIDYLYLTRANSFERASE"/>
    <property type="match status" value="1"/>
</dbReference>
<dbReference type="PANTHER" id="PTHR43777:SF1">
    <property type="entry name" value="MOLYBDENUM COFACTOR CYTIDYLYLTRANSFERASE"/>
    <property type="match status" value="1"/>
</dbReference>
<dbReference type="InterPro" id="IPR025877">
    <property type="entry name" value="MobA-like_NTP_Trfase"/>
</dbReference>
<dbReference type="EC" id="1.1.1.328" evidence="2"/>
<organism evidence="2 3">
    <name type="scientific">Crossiella equi</name>
    <dbReference type="NCBI Taxonomy" id="130796"/>
    <lineage>
        <taxon>Bacteria</taxon>
        <taxon>Bacillati</taxon>
        <taxon>Actinomycetota</taxon>
        <taxon>Actinomycetes</taxon>
        <taxon>Pseudonocardiales</taxon>
        <taxon>Pseudonocardiaceae</taxon>
        <taxon>Crossiella</taxon>
    </lineage>
</organism>
<accession>A0ABS5ANV0</accession>
<name>A0ABS5ANV0_9PSEU</name>
<feature type="domain" description="MobA-like NTP transferase" evidence="1">
    <location>
        <begin position="5"/>
        <end position="166"/>
    </location>
</feature>
<sequence length="187" mass="18771">MRTAGLVLAAGAGRRYGLPKALARTPSGESFLERATATLAEAGCAPVYAVLGAAAGQVRATARLPGVTTLDNPDWPTGMGGSLRVGLAALTDDVDAVLVVPVDMPGLTPAAVRRVLALAAPEALAAASFDGVRGHPVLFGRAHWAGAAASATGDAGARSYLREHPPVLVACEDVAEGSDVDTPNQLG</sequence>
<comment type="caution">
    <text evidence="2">The sequence shown here is derived from an EMBL/GenBank/DDBJ whole genome shotgun (WGS) entry which is preliminary data.</text>
</comment>
<protein>
    <submittedName>
        <fullName evidence="2">Nicotine blue oxidoreductase</fullName>
        <ecNumber evidence="2">1.1.1.328</ecNumber>
    </submittedName>
</protein>
<dbReference type="GO" id="GO:0016491">
    <property type="term" value="F:oxidoreductase activity"/>
    <property type="evidence" value="ECO:0007669"/>
    <property type="project" value="UniProtKB-KW"/>
</dbReference>
<dbReference type="CDD" id="cd04182">
    <property type="entry name" value="GT_2_like_f"/>
    <property type="match status" value="1"/>
</dbReference>
<evidence type="ECO:0000313" key="3">
    <source>
        <dbReference type="Proteomes" id="UP001519363"/>
    </source>
</evidence>
<dbReference type="Pfam" id="PF12804">
    <property type="entry name" value="NTP_transf_3"/>
    <property type="match status" value="1"/>
</dbReference>
<reference evidence="2 3" key="1">
    <citation type="submission" date="2021-03" db="EMBL/GenBank/DDBJ databases">
        <title>Sequencing the genomes of 1000 actinobacteria strains.</title>
        <authorList>
            <person name="Klenk H.-P."/>
        </authorList>
    </citation>
    <scope>NUCLEOTIDE SEQUENCE [LARGE SCALE GENOMIC DNA]</scope>
    <source>
        <strain evidence="2 3">DSM 44580</strain>
    </source>
</reference>
<dbReference type="Gene3D" id="3.90.550.10">
    <property type="entry name" value="Spore Coat Polysaccharide Biosynthesis Protein SpsA, Chain A"/>
    <property type="match status" value="1"/>
</dbReference>